<dbReference type="AlphaFoldDB" id="A0A914DLX8"/>
<name>A0A914DLX8_9BILA</name>
<keyword evidence="1" id="KW-0732">Signal</keyword>
<proteinExistence type="predicted"/>
<protein>
    <submittedName>
        <fullName evidence="3">Chondroitin proteoglycan 4 domain-containing protein</fullName>
    </submittedName>
</protein>
<feature type="signal peptide" evidence="1">
    <location>
        <begin position="1"/>
        <end position="21"/>
    </location>
</feature>
<accession>A0A914DLX8</accession>
<evidence type="ECO:0000256" key="1">
    <source>
        <dbReference type="SAM" id="SignalP"/>
    </source>
</evidence>
<dbReference type="Proteomes" id="UP000887540">
    <property type="component" value="Unplaced"/>
</dbReference>
<reference evidence="3" key="1">
    <citation type="submission" date="2022-11" db="UniProtKB">
        <authorList>
            <consortium name="WormBaseParasite"/>
        </authorList>
    </citation>
    <scope>IDENTIFICATION</scope>
</reference>
<sequence>MFKHLLFLAFIIFFSNNNVLAETEVNPREDVQNLTCVRQCLNSTESQFAETNIRSKRDVALFFARIKEEFNKTRWESECSHAAHLLNCIQQCSTLTPTLEQVLLAGMQIHHDFCSDYEVMIPSVVCMTHVANKVKCKPSCEKEFGIIKIDSTRESADLLCEAFVCANNCAMGVMRKVCGNFVAKMTHDLLRFVYTLSSFSRNTISYEDCSGLFKAMSTINSTNLS</sequence>
<feature type="chain" id="PRO_5036908119" evidence="1">
    <location>
        <begin position="22"/>
        <end position="225"/>
    </location>
</feature>
<evidence type="ECO:0000313" key="3">
    <source>
        <dbReference type="WBParaSite" id="ACRNAN_scaffold2922.g11517.t1"/>
    </source>
</evidence>
<keyword evidence="2" id="KW-1185">Reference proteome</keyword>
<evidence type="ECO:0000313" key="2">
    <source>
        <dbReference type="Proteomes" id="UP000887540"/>
    </source>
</evidence>
<dbReference type="WBParaSite" id="ACRNAN_scaffold2922.g11517.t1">
    <property type="protein sequence ID" value="ACRNAN_scaffold2922.g11517.t1"/>
    <property type="gene ID" value="ACRNAN_scaffold2922.g11517"/>
</dbReference>
<organism evidence="2 3">
    <name type="scientific">Acrobeloides nanus</name>
    <dbReference type="NCBI Taxonomy" id="290746"/>
    <lineage>
        <taxon>Eukaryota</taxon>
        <taxon>Metazoa</taxon>
        <taxon>Ecdysozoa</taxon>
        <taxon>Nematoda</taxon>
        <taxon>Chromadorea</taxon>
        <taxon>Rhabditida</taxon>
        <taxon>Tylenchina</taxon>
        <taxon>Cephalobomorpha</taxon>
        <taxon>Cephaloboidea</taxon>
        <taxon>Cephalobidae</taxon>
        <taxon>Acrobeloides</taxon>
    </lineage>
</organism>